<dbReference type="InterPro" id="IPR050559">
    <property type="entry name" value="P-Pant_transferase_sf"/>
</dbReference>
<name>A0A2W4DTD7_9HYPH</name>
<dbReference type="AlphaFoldDB" id="A0A2W4DTD7"/>
<organism evidence="5 6">
    <name type="scientific">Rhizobium tubonense</name>
    <dbReference type="NCBI Taxonomy" id="484088"/>
    <lineage>
        <taxon>Bacteria</taxon>
        <taxon>Pseudomonadati</taxon>
        <taxon>Pseudomonadota</taxon>
        <taxon>Alphaproteobacteria</taxon>
        <taxon>Hyphomicrobiales</taxon>
        <taxon>Rhizobiaceae</taxon>
        <taxon>Rhizobium/Agrobacterium group</taxon>
        <taxon>Rhizobium</taxon>
    </lineage>
</organism>
<keyword evidence="2 5" id="KW-0808">Transferase</keyword>
<dbReference type="Pfam" id="PF22624">
    <property type="entry name" value="AASDHPPT_N"/>
    <property type="match status" value="1"/>
</dbReference>
<dbReference type="Pfam" id="PF01648">
    <property type="entry name" value="ACPS"/>
    <property type="match status" value="1"/>
</dbReference>
<evidence type="ECO:0000256" key="1">
    <source>
        <dbReference type="ARBA" id="ARBA00010990"/>
    </source>
</evidence>
<evidence type="ECO:0000256" key="2">
    <source>
        <dbReference type="ARBA" id="ARBA00022679"/>
    </source>
</evidence>
<dbReference type="EMBL" id="PCDP01000083">
    <property type="protein sequence ID" value="PZM07426.1"/>
    <property type="molecule type" value="Genomic_DNA"/>
</dbReference>
<dbReference type="OrthoDB" id="9808281at2"/>
<evidence type="ECO:0000259" key="4">
    <source>
        <dbReference type="Pfam" id="PF22624"/>
    </source>
</evidence>
<reference evidence="5 6" key="1">
    <citation type="journal article" date="2018" name="Sci. Rep.">
        <title>Rhizobium tumorigenes sp. nov., a novel plant tumorigenic bacterium isolated from cane gall tumors on thornless blackberry.</title>
        <authorList>
            <person name="Kuzmanovi N."/>
            <person name="Smalla K."/>
            <person name="Gronow S."/>
            <person name="PuBawska J."/>
        </authorList>
    </citation>
    <scope>NUCLEOTIDE SEQUENCE [LARGE SCALE GENOMIC DNA]</scope>
    <source>
        <strain evidence="5 6">CCBAU 85046</strain>
    </source>
</reference>
<evidence type="ECO:0000313" key="5">
    <source>
        <dbReference type="EMBL" id="PZM07426.1"/>
    </source>
</evidence>
<dbReference type="GO" id="GO:0000287">
    <property type="term" value="F:magnesium ion binding"/>
    <property type="evidence" value="ECO:0007669"/>
    <property type="project" value="InterPro"/>
</dbReference>
<dbReference type="GO" id="GO:0005829">
    <property type="term" value="C:cytosol"/>
    <property type="evidence" value="ECO:0007669"/>
    <property type="project" value="TreeGrafter"/>
</dbReference>
<evidence type="ECO:0000313" key="6">
    <source>
        <dbReference type="Proteomes" id="UP000248925"/>
    </source>
</evidence>
<dbReference type="InterPro" id="IPR037143">
    <property type="entry name" value="4-PPantetheinyl_Trfase_dom_sf"/>
</dbReference>
<dbReference type="SUPFAM" id="SSF56214">
    <property type="entry name" value="4'-phosphopantetheinyl transferase"/>
    <property type="match status" value="2"/>
</dbReference>
<evidence type="ECO:0000259" key="3">
    <source>
        <dbReference type="Pfam" id="PF01648"/>
    </source>
</evidence>
<dbReference type="Proteomes" id="UP000248925">
    <property type="component" value="Unassembled WGS sequence"/>
</dbReference>
<dbReference type="GO" id="GO:0019878">
    <property type="term" value="P:lysine biosynthetic process via aminoadipic acid"/>
    <property type="evidence" value="ECO:0007669"/>
    <property type="project" value="TreeGrafter"/>
</dbReference>
<sequence>MQPDHIAADIAAIDIWTWALDADASEVAIYRELLSDDEVARATRFVHEHDRCRFIVARGRLRQILATYSGLDPRDLCFDYNAYGKPRIGGRHDLALHFNLSHSADLAVLAVSPRYEIGIDIEEKKALQEDIAAHFFSPKERASLRLVAPENYLEHFYRCWTRKEAFVKAHGAGLSLSLEAFDVTFGEEDPPRLERLEGEPEASTIWRLLPMQTPPNFAGAVAVQTFGDAVRLRYCTVG</sequence>
<gene>
    <name evidence="5" type="ORF">CPY51_31700</name>
</gene>
<comment type="similarity">
    <text evidence="1">Belongs to the P-Pant transferase superfamily. Gsp/Sfp/HetI/AcpT family.</text>
</comment>
<dbReference type="Gene3D" id="3.90.470.20">
    <property type="entry name" value="4'-phosphopantetheinyl transferase domain"/>
    <property type="match status" value="2"/>
</dbReference>
<feature type="domain" description="4'-phosphopantetheinyl transferase" evidence="3">
    <location>
        <begin position="117"/>
        <end position="202"/>
    </location>
</feature>
<accession>A0A2W4DTD7</accession>
<dbReference type="PANTHER" id="PTHR12215:SF10">
    <property type="entry name" value="L-AMINOADIPATE-SEMIALDEHYDE DEHYDROGENASE-PHOSPHOPANTETHEINYL TRANSFERASE"/>
    <property type="match status" value="1"/>
</dbReference>
<proteinExistence type="inferred from homology"/>
<dbReference type="PANTHER" id="PTHR12215">
    <property type="entry name" value="PHOSPHOPANTETHEINE TRANSFERASE"/>
    <property type="match status" value="1"/>
</dbReference>
<dbReference type="InterPro" id="IPR008278">
    <property type="entry name" value="4-PPantetheinyl_Trfase_dom"/>
</dbReference>
<keyword evidence="6" id="KW-1185">Reference proteome</keyword>
<dbReference type="GO" id="GO:0008897">
    <property type="term" value="F:holo-[acyl-carrier-protein] synthase activity"/>
    <property type="evidence" value="ECO:0007669"/>
    <property type="project" value="InterPro"/>
</dbReference>
<feature type="domain" description="4'-phosphopantetheinyl transferase N-terminal" evidence="4">
    <location>
        <begin position="25"/>
        <end position="113"/>
    </location>
</feature>
<dbReference type="RefSeq" id="WP_111164349.1">
    <property type="nucleotide sequence ID" value="NZ_PCDP01000083.1"/>
</dbReference>
<protein>
    <submittedName>
        <fullName evidence="5">4-phosphopantetheinyl transferase</fullName>
    </submittedName>
</protein>
<dbReference type="InterPro" id="IPR055066">
    <property type="entry name" value="AASDHPPT_N"/>
</dbReference>
<comment type="caution">
    <text evidence="5">The sequence shown here is derived from an EMBL/GenBank/DDBJ whole genome shotgun (WGS) entry which is preliminary data.</text>
</comment>